<dbReference type="OrthoDB" id="241638at2"/>
<feature type="binding site" evidence="2">
    <location>
        <position position="180"/>
    </location>
    <ligand>
        <name>a divalent metal cation</name>
        <dbReference type="ChEBI" id="CHEBI:60240"/>
    </ligand>
</feature>
<feature type="binding site" evidence="2">
    <location>
        <position position="136"/>
    </location>
    <ligand>
        <name>substrate</name>
    </ligand>
</feature>
<dbReference type="PANTHER" id="PTHR47572:SF5">
    <property type="entry name" value="BLR2277 PROTEIN"/>
    <property type="match status" value="1"/>
</dbReference>
<keyword evidence="3" id="KW-0732">Signal</keyword>
<keyword evidence="2" id="KW-0862">Zinc</keyword>
<evidence type="ECO:0000256" key="2">
    <source>
        <dbReference type="PIRSR" id="PIRSR605511-2"/>
    </source>
</evidence>
<comment type="cofactor">
    <cofactor evidence="2">
        <name>Zn(2+)</name>
        <dbReference type="ChEBI" id="CHEBI:29105"/>
    </cofactor>
    <text evidence="2">Binds 1 divalent metal cation per subunit.</text>
</comment>
<feature type="domain" description="SMP-30/Gluconolactonase/LRE-like region" evidence="4">
    <location>
        <begin position="121"/>
        <end position="284"/>
    </location>
</feature>
<feature type="signal peptide" evidence="3">
    <location>
        <begin position="1"/>
        <end position="25"/>
    </location>
</feature>
<dbReference type="Gene3D" id="2.120.10.30">
    <property type="entry name" value="TolB, C-terminal domain"/>
    <property type="match status" value="1"/>
</dbReference>
<feature type="chain" id="PRO_5012391597" evidence="3">
    <location>
        <begin position="26"/>
        <end position="305"/>
    </location>
</feature>
<dbReference type="SUPFAM" id="SSF63829">
    <property type="entry name" value="Calcium-dependent phosphotriesterase"/>
    <property type="match status" value="1"/>
</dbReference>
<dbReference type="PANTHER" id="PTHR47572">
    <property type="entry name" value="LIPOPROTEIN-RELATED"/>
    <property type="match status" value="1"/>
</dbReference>
<feature type="binding site" evidence="2">
    <location>
        <position position="227"/>
    </location>
    <ligand>
        <name>a divalent metal cation</name>
        <dbReference type="ChEBI" id="CHEBI:60240"/>
    </ligand>
</feature>
<evidence type="ECO:0000313" key="6">
    <source>
        <dbReference type="Proteomes" id="UP000190341"/>
    </source>
</evidence>
<keyword evidence="6" id="KW-1185">Reference proteome</keyword>
<dbReference type="GO" id="GO:0046872">
    <property type="term" value="F:metal ion binding"/>
    <property type="evidence" value="ECO:0007669"/>
    <property type="project" value="UniProtKB-KW"/>
</dbReference>
<protein>
    <submittedName>
        <fullName evidence="5">Gluconolactonase</fullName>
    </submittedName>
</protein>
<organism evidence="5 6">
    <name type="scientific">Pseudoxanthomonas indica</name>
    <dbReference type="NCBI Taxonomy" id="428993"/>
    <lineage>
        <taxon>Bacteria</taxon>
        <taxon>Pseudomonadati</taxon>
        <taxon>Pseudomonadota</taxon>
        <taxon>Gammaproteobacteria</taxon>
        <taxon>Lysobacterales</taxon>
        <taxon>Lysobacteraceae</taxon>
        <taxon>Pseudoxanthomonas</taxon>
    </lineage>
</organism>
<dbReference type="Pfam" id="PF08450">
    <property type="entry name" value="SGL"/>
    <property type="match status" value="1"/>
</dbReference>
<dbReference type="InterPro" id="IPR051262">
    <property type="entry name" value="SMP-30/CGR1_Lactonase"/>
</dbReference>
<evidence type="ECO:0000256" key="3">
    <source>
        <dbReference type="SAM" id="SignalP"/>
    </source>
</evidence>
<name>A0A1T5LIZ3_9GAMM</name>
<dbReference type="Proteomes" id="UP000190341">
    <property type="component" value="Unassembled WGS sequence"/>
</dbReference>
<dbReference type="STRING" id="428993.SAMN06296058_2599"/>
<feature type="active site" description="Proton donor/acceptor" evidence="1">
    <location>
        <position position="227"/>
    </location>
</feature>
<proteinExistence type="predicted"/>
<keyword evidence="2" id="KW-0479">Metal-binding</keyword>
<evidence type="ECO:0000313" key="5">
    <source>
        <dbReference type="EMBL" id="SKC75951.1"/>
    </source>
</evidence>
<dbReference type="RefSeq" id="WP_079724936.1">
    <property type="nucleotide sequence ID" value="NZ_BMCL01000001.1"/>
</dbReference>
<dbReference type="InterPro" id="IPR013658">
    <property type="entry name" value="SGL"/>
</dbReference>
<dbReference type="PRINTS" id="PR01790">
    <property type="entry name" value="SMP30FAMILY"/>
</dbReference>
<evidence type="ECO:0000259" key="4">
    <source>
        <dbReference type="Pfam" id="PF08450"/>
    </source>
</evidence>
<gene>
    <name evidence="5" type="ORF">SAMN06296058_2599</name>
</gene>
<accession>A0A1T5LIZ3</accession>
<dbReference type="AlphaFoldDB" id="A0A1T5LIZ3"/>
<sequence>MNRLPGCSRWCLSGLALLLASPVFAAEPPLFEARDYVGDGIFSAGIEGPAVGPDGDLYLVSFGQDGTIGRVRAQPDGSGQASLFVTLPEGSTGNGIRFDRHGHMLVADYSGHNILRVSPDGEVSTFAHEPRMHQPNDIALAPDGRLYASDPDWKHDSGQLWRIDADGSTHLLETGMGTTNGVEVSPDGRSLYVNESVQRRVWRYALDGEGRITGKQLIHQFSDHGLDGMRSDAQGNLYIARYGAGTVAILTPQGGLLREVQLKGRKPTNVAFGGHDGRTVYVTLQDRGAVEVFRSDVPGREHGAR</sequence>
<dbReference type="InterPro" id="IPR011042">
    <property type="entry name" value="6-blade_b-propeller_TolB-like"/>
</dbReference>
<reference evidence="5 6" key="1">
    <citation type="submission" date="2017-02" db="EMBL/GenBank/DDBJ databases">
        <authorList>
            <person name="Peterson S.W."/>
        </authorList>
    </citation>
    <scope>NUCLEOTIDE SEQUENCE [LARGE SCALE GENOMIC DNA]</scope>
    <source>
        <strain evidence="5 6">P15</strain>
    </source>
</reference>
<dbReference type="InterPro" id="IPR005511">
    <property type="entry name" value="SMP-30"/>
</dbReference>
<evidence type="ECO:0000256" key="1">
    <source>
        <dbReference type="PIRSR" id="PIRSR605511-1"/>
    </source>
</evidence>
<dbReference type="EMBL" id="FUZV01000002">
    <property type="protein sequence ID" value="SKC75951.1"/>
    <property type="molecule type" value="Genomic_DNA"/>
</dbReference>